<dbReference type="EMBL" id="MDHH01000009">
    <property type="protein sequence ID" value="OUE00039.1"/>
    <property type="molecule type" value="Genomic_DNA"/>
</dbReference>
<comment type="caution">
    <text evidence="2">The sequence shown here is derived from an EMBL/GenBank/DDBJ whole genome shotgun (WGS) entry which is preliminary data.</text>
</comment>
<organism evidence="2 3">
    <name type="scientific">Clavibacter michiganensis subsp. michiganensis</name>
    <dbReference type="NCBI Taxonomy" id="33013"/>
    <lineage>
        <taxon>Bacteria</taxon>
        <taxon>Bacillati</taxon>
        <taxon>Actinomycetota</taxon>
        <taxon>Actinomycetes</taxon>
        <taxon>Micrococcales</taxon>
        <taxon>Microbacteriaceae</taxon>
        <taxon>Clavibacter</taxon>
    </lineage>
</organism>
<gene>
    <name evidence="2" type="ORF">CMMCAS07_19810</name>
</gene>
<dbReference type="AlphaFoldDB" id="A0A251XCX6"/>
<accession>A0A251XCX6</accession>
<protein>
    <submittedName>
        <fullName evidence="2">Uncharacterized protein</fullName>
    </submittedName>
</protein>
<feature type="compositionally biased region" description="Low complexity" evidence="1">
    <location>
        <begin position="160"/>
        <end position="178"/>
    </location>
</feature>
<keyword evidence="3" id="KW-1185">Reference proteome</keyword>
<evidence type="ECO:0000313" key="3">
    <source>
        <dbReference type="Proteomes" id="UP000195062"/>
    </source>
</evidence>
<feature type="region of interest" description="Disordered" evidence="1">
    <location>
        <begin position="151"/>
        <end position="178"/>
    </location>
</feature>
<name>A0A251XCX6_CLAMM</name>
<dbReference type="Proteomes" id="UP000195062">
    <property type="component" value="Unassembled WGS sequence"/>
</dbReference>
<proteinExistence type="predicted"/>
<evidence type="ECO:0000256" key="1">
    <source>
        <dbReference type="SAM" id="MobiDB-lite"/>
    </source>
</evidence>
<reference evidence="2 3" key="1">
    <citation type="submission" date="2016-08" db="EMBL/GenBank/DDBJ databases">
        <title>Genome sequence of Clavibacter michiganensis subsp. michiganensis strain CASJ007.</title>
        <authorList>
            <person name="Thapa S.P."/>
            <person name="Coaker G."/>
        </authorList>
    </citation>
    <scope>NUCLEOTIDE SEQUENCE [LARGE SCALE GENOMIC DNA]</scope>
    <source>
        <strain evidence="2">CASJ007</strain>
    </source>
</reference>
<sequence>MSGTDRATVPTRRPGTGIVWPADAQVRNATRNRIANTTVNQSGTFADRRTSTADTTVSAARTTVTATPVAAVGSTSGASWMRSVPVERPNVLDPSRPSSTNRTRAITVKTPKATGAFQLVATARSSAAAAGSCGAGDADCVGVVAVMRRSPPSGSGWCDAPGPARAGGRPPARAGAPR</sequence>
<evidence type="ECO:0000313" key="2">
    <source>
        <dbReference type="EMBL" id="OUE00039.1"/>
    </source>
</evidence>